<name>K9ZXF9_DEIPD</name>
<evidence type="ECO:0000256" key="3">
    <source>
        <dbReference type="ARBA" id="ARBA00022729"/>
    </source>
</evidence>
<dbReference type="PATRIC" id="fig|937777.3.peg.777"/>
<gene>
    <name evidence="5" type="ordered locus">Deipe_0771</name>
</gene>
<dbReference type="KEGG" id="dpd:Deipe_0771"/>
<evidence type="ECO:0000256" key="2">
    <source>
        <dbReference type="ARBA" id="ARBA00022448"/>
    </source>
</evidence>
<evidence type="ECO:0000256" key="1">
    <source>
        <dbReference type="ARBA" id="ARBA00008520"/>
    </source>
</evidence>
<reference evidence="6" key="1">
    <citation type="submission" date="2012-03" db="EMBL/GenBank/DDBJ databases">
        <title>Complete sequence of chromosome of Deinococcus peraridilitoris DSM 19664.</title>
        <authorList>
            <person name="Lucas S."/>
            <person name="Copeland A."/>
            <person name="Lapidus A."/>
            <person name="Glavina del Rio T."/>
            <person name="Dalin E."/>
            <person name="Tice H."/>
            <person name="Bruce D."/>
            <person name="Goodwin L."/>
            <person name="Pitluck S."/>
            <person name="Peters L."/>
            <person name="Mikhailova N."/>
            <person name="Lu M."/>
            <person name="Kyrpides N."/>
            <person name="Mavromatis K."/>
            <person name="Ivanova N."/>
            <person name="Brettin T."/>
            <person name="Detter J.C."/>
            <person name="Han C."/>
            <person name="Larimer F."/>
            <person name="Land M."/>
            <person name="Hauser L."/>
            <person name="Markowitz V."/>
            <person name="Cheng J.-F."/>
            <person name="Hugenholtz P."/>
            <person name="Woyke T."/>
            <person name="Wu D."/>
            <person name="Pukall R."/>
            <person name="Steenblock K."/>
            <person name="Brambilla E."/>
            <person name="Klenk H.-P."/>
            <person name="Eisen J.A."/>
        </authorList>
    </citation>
    <scope>NUCLEOTIDE SEQUENCE [LARGE SCALE GENOMIC DNA]</scope>
    <source>
        <strain evidence="6">DSM 19664 / LMG 22246 / CIP 109416 / KR-200</strain>
    </source>
</reference>
<feature type="signal peptide" evidence="4">
    <location>
        <begin position="1"/>
        <end position="23"/>
    </location>
</feature>
<dbReference type="Pfam" id="PF13416">
    <property type="entry name" value="SBP_bac_8"/>
    <property type="match status" value="1"/>
</dbReference>
<dbReference type="eggNOG" id="COG2182">
    <property type="taxonomic scope" value="Bacteria"/>
</dbReference>
<dbReference type="RefSeq" id="WP_015234658.1">
    <property type="nucleotide sequence ID" value="NC_019793.1"/>
</dbReference>
<sequence length="440" mass="48411">MNKPRLTLTITTIAALTAPLALAQSASTYTGPKVELTYVHGFTASDRTIKEELIKRFNASHPNIVVKGQAVPWPTTWQQLPSLVSAGRAPDVVAVTEDVMGNFMARGMFVEITPSDLSKAKIKSSDFYKNLWTSSTYKGKLYGVPFSQISFVMFYNKDLLKKSGVTSLPTNRQQFIQAAQKCTTDKTGKRPGDAGFNAKSLNTYGVNVAVGQGNLMAYGILRGNGGDLVNASQDPAFDSPEAQEALQFMVDLVQKYNVSKPNMTAESGIADFRAGKACFNIEGAWLNTQYQGIKDFEYGVAPVPQLGTKRPAFWTAFQSLMLPRQKPNYDNNKRLAALEFARWMTEPAQSLYWTATSGALPIRADVSKSTEYEKSQFAGVAAELEHGYIPTGVPWLPQVMTPWYQSIDSILLGKKNVKDALNAGVTEARKQVQQARQTIR</sequence>
<evidence type="ECO:0000313" key="6">
    <source>
        <dbReference type="Proteomes" id="UP000010467"/>
    </source>
</evidence>
<dbReference type="GO" id="GO:0055052">
    <property type="term" value="C:ATP-binding cassette (ABC) transporter complex, substrate-binding subunit-containing"/>
    <property type="evidence" value="ECO:0007669"/>
    <property type="project" value="TreeGrafter"/>
</dbReference>
<dbReference type="Gene3D" id="3.40.190.10">
    <property type="entry name" value="Periplasmic binding protein-like II"/>
    <property type="match status" value="1"/>
</dbReference>
<keyword evidence="5" id="KW-0762">Sugar transport</keyword>
<dbReference type="Proteomes" id="UP000010467">
    <property type="component" value="Chromosome"/>
</dbReference>
<organism evidence="5 6">
    <name type="scientific">Deinococcus peraridilitoris (strain DSM 19664 / LMG 22246 / CIP 109416 / KR-200)</name>
    <dbReference type="NCBI Taxonomy" id="937777"/>
    <lineage>
        <taxon>Bacteria</taxon>
        <taxon>Thermotogati</taxon>
        <taxon>Deinococcota</taxon>
        <taxon>Deinococci</taxon>
        <taxon>Deinococcales</taxon>
        <taxon>Deinococcaceae</taxon>
        <taxon>Deinococcus</taxon>
    </lineage>
</organism>
<dbReference type="HOGENOM" id="CLU_031285_10_0_0"/>
<dbReference type="OrthoDB" id="9782846at2"/>
<keyword evidence="2" id="KW-0813">Transport</keyword>
<dbReference type="EMBL" id="CP003382">
    <property type="protein sequence ID" value="AFZ66348.1"/>
    <property type="molecule type" value="Genomic_DNA"/>
</dbReference>
<dbReference type="CDD" id="cd14748">
    <property type="entry name" value="PBP2_UgpB"/>
    <property type="match status" value="1"/>
</dbReference>
<dbReference type="PANTHER" id="PTHR30061:SF50">
    <property type="entry name" value="MALTOSE_MALTODEXTRIN-BINDING PERIPLASMIC PROTEIN"/>
    <property type="match status" value="1"/>
</dbReference>
<protein>
    <submittedName>
        <fullName evidence="5">ABC-type sugar transport system, periplasmic component</fullName>
    </submittedName>
</protein>
<keyword evidence="6" id="KW-1185">Reference proteome</keyword>
<dbReference type="PANTHER" id="PTHR30061">
    <property type="entry name" value="MALTOSE-BINDING PERIPLASMIC PROTEIN"/>
    <property type="match status" value="1"/>
</dbReference>
<dbReference type="GO" id="GO:0042956">
    <property type="term" value="P:maltodextrin transmembrane transport"/>
    <property type="evidence" value="ECO:0007669"/>
    <property type="project" value="TreeGrafter"/>
</dbReference>
<dbReference type="InterPro" id="IPR006059">
    <property type="entry name" value="SBP"/>
</dbReference>
<dbReference type="STRING" id="937777.Deipe_0771"/>
<dbReference type="InterPro" id="IPR006061">
    <property type="entry name" value="SBP_1_CS"/>
</dbReference>
<dbReference type="PROSITE" id="PS01037">
    <property type="entry name" value="SBP_BACTERIAL_1"/>
    <property type="match status" value="1"/>
</dbReference>
<dbReference type="GO" id="GO:1901982">
    <property type="term" value="F:maltose binding"/>
    <property type="evidence" value="ECO:0007669"/>
    <property type="project" value="TreeGrafter"/>
</dbReference>
<feature type="chain" id="PRO_5003939390" evidence="4">
    <location>
        <begin position="24"/>
        <end position="440"/>
    </location>
</feature>
<evidence type="ECO:0000256" key="4">
    <source>
        <dbReference type="SAM" id="SignalP"/>
    </source>
</evidence>
<keyword evidence="3 4" id="KW-0732">Signal</keyword>
<dbReference type="AlphaFoldDB" id="K9ZXF9"/>
<evidence type="ECO:0000313" key="5">
    <source>
        <dbReference type="EMBL" id="AFZ66348.1"/>
    </source>
</evidence>
<dbReference type="SUPFAM" id="SSF53850">
    <property type="entry name" value="Periplasmic binding protein-like II"/>
    <property type="match status" value="1"/>
</dbReference>
<dbReference type="GO" id="GO:0015768">
    <property type="term" value="P:maltose transport"/>
    <property type="evidence" value="ECO:0007669"/>
    <property type="project" value="TreeGrafter"/>
</dbReference>
<proteinExistence type="inferred from homology"/>
<dbReference type="GO" id="GO:0055085">
    <property type="term" value="P:transmembrane transport"/>
    <property type="evidence" value="ECO:0007669"/>
    <property type="project" value="InterPro"/>
</dbReference>
<accession>K9ZXF9</accession>
<comment type="similarity">
    <text evidence="1">Belongs to the bacterial solute-binding protein 1 family.</text>
</comment>